<evidence type="ECO:0000313" key="4">
    <source>
        <dbReference type="EMBL" id="MFC7098084.1"/>
    </source>
</evidence>
<evidence type="ECO:0000259" key="2">
    <source>
        <dbReference type="Pfam" id="PF00725"/>
    </source>
</evidence>
<reference evidence="4 5" key="1">
    <citation type="journal article" date="2019" name="Int. J. Syst. Evol. Microbiol.">
        <title>The Global Catalogue of Microorganisms (GCM) 10K type strain sequencing project: providing services to taxonomists for standard genome sequencing and annotation.</title>
        <authorList>
            <consortium name="The Broad Institute Genomics Platform"/>
            <consortium name="The Broad Institute Genome Sequencing Center for Infectious Disease"/>
            <person name="Wu L."/>
            <person name="Ma J."/>
        </authorList>
    </citation>
    <scope>NUCLEOTIDE SEQUENCE [LARGE SCALE GENOMIC DNA]</scope>
    <source>
        <strain evidence="4 5">DT55</strain>
    </source>
</reference>
<dbReference type="SUPFAM" id="SSF48179">
    <property type="entry name" value="6-phosphogluconate dehydrogenase C-terminal domain-like"/>
    <property type="match status" value="2"/>
</dbReference>
<dbReference type="SUPFAM" id="SSF51735">
    <property type="entry name" value="NAD(P)-binding Rossmann-fold domains"/>
    <property type="match status" value="1"/>
</dbReference>
<evidence type="ECO:0000259" key="3">
    <source>
        <dbReference type="Pfam" id="PF02737"/>
    </source>
</evidence>
<proteinExistence type="predicted"/>
<organism evidence="4 5">
    <name type="scientific">Halobaculum marinum</name>
    <dbReference type="NCBI Taxonomy" id="3031996"/>
    <lineage>
        <taxon>Archaea</taxon>
        <taxon>Methanobacteriati</taxon>
        <taxon>Methanobacteriota</taxon>
        <taxon>Stenosarchaea group</taxon>
        <taxon>Halobacteria</taxon>
        <taxon>Halobacteriales</taxon>
        <taxon>Haloferacaceae</taxon>
        <taxon>Halobaculum</taxon>
    </lineage>
</organism>
<evidence type="ECO:0000256" key="1">
    <source>
        <dbReference type="ARBA" id="ARBA00023002"/>
    </source>
</evidence>
<dbReference type="Gene3D" id="3.40.50.720">
    <property type="entry name" value="NAD(P)-binding Rossmann-like Domain"/>
    <property type="match status" value="1"/>
</dbReference>
<sequence length="399" mass="42428">MATDGISHVTVLGAGNMGHGIAEVAALAGYDVTVRDVDEEAVSNGYENIEWSLGKLAESGRIDEDPATVLDRIDTTVDLSEAVADTDFVIEAAPEQLAIKHDVFGALDEHAPADAILATNTSSLSITEIAAAVESPERVVGTHFFNPPVRMALVEIVHGAETSTATAETAAALMESFGKTPIHVRKDVHGFVVNSVLGPFMQEPAWMVSAGEATIRGADATMVHERGYPMGPFELGDLTGIDIGYHVRQEAGLPVAPLVEEQVDAGDLGRKTGRGYYEYGEDAPGADYTEADAGDFDWFLVEARMANEAAKLVGDDVATADAVDTGMRLGAGFPEGPCLRADRHGLDEVLATLRERYEATGEDRFEPADYLVELVEAGHTGVDAGRGFFEYDEGGERVD</sequence>
<dbReference type="Proteomes" id="UP001596388">
    <property type="component" value="Unassembled WGS sequence"/>
</dbReference>
<keyword evidence="1" id="KW-0560">Oxidoreductase</keyword>
<keyword evidence="5" id="KW-1185">Reference proteome</keyword>
<dbReference type="FunFam" id="3.40.50.720:FF:000009">
    <property type="entry name" value="Fatty oxidation complex, alpha subunit"/>
    <property type="match status" value="1"/>
</dbReference>
<feature type="domain" description="3-hydroxyacyl-CoA dehydrogenase C-terminal" evidence="2">
    <location>
        <begin position="303"/>
        <end position="391"/>
    </location>
</feature>
<dbReference type="InterPro" id="IPR036291">
    <property type="entry name" value="NAD(P)-bd_dom_sf"/>
</dbReference>
<dbReference type="PANTHER" id="PTHR48075:SF5">
    <property type="entry name" value="3-HYDROXYBUTYRYL-COA DEHYDROGENASE"/>
    <property type="match status" value="1"/>
</dbReference>
<dbReference type="RefSeq" id="WP_276237420.1">
    <property type="nucleotide sequence ID" value="NZ_CP119989.1"/>
</dbReference>
<dbReference type="InterPro" id="IPR006176">
    <property type="entry name" value="3-OHacyl-CoA_DH_NAD-bd"/>
</dbReference>
<dbReference type="AlphaFoldDB" id="A0ABD5WWV6"/>
<dbReference type="InterPro" id="IPR008927">
    <property type="entry name" value="6-PGluconate_DH-like_C_sf"/>
</dbReference>
<dbReference type="Pfam" id="PF00725">
    <property type="entry name" value="3HCDH"/>
    <property type="match status" value="2"/>
</dbReference>
<dbReference type="InterPro" id="IPR013328">
    <property type="entry name" value="6PGD_dom2"/>
</dbReference>
<dbReference type="PANTHER" id="PTHR48075">
    <property type="entry name" value="3-HYDROXYACYL-COA DEHYDROGENASE FAMILY PROTEIN"/>
    <property type="match status" value="1"/>
</dbReference>
<name>A0ABD5WWV6_9EURY</name>
<accession>A0ABD5WWV6</accession>
<protein>
    <submittedName>
        <fullName evidence="4">3-hydroxyacyl-CoA dehydrogenase</fullName>
    </submittedName>
</protein>
<gene>
    <name evidence="4" type="ORF">ACFQKD_12305</name>
</gene>
<dbReference type="GeneID" id="79270994"/>
<dbReference type="Gene3D" id="1.10.1040.10">
    <property type="entry name" value="N-(1-d-carboxylethyl)-l-norvaline Dehydrogenase, domain 2"/>
    <property type="match status" value="2"/>
</dbReference>
<dbReference type="EMBL" id="JBHTAG010000003">
    <property type="protein sequence ID" value="MFC7098084.1"/>
    <property type="molecule type" value="Genomic_DNA"/>
</dbReference>
<dbReference type="Pfam" id="PF02737">
    <property type="entry name" value="3HCDH_N"/>
    <property type="match status" value="1"/>
</dbReference>
<dbReference type="GO" id="GO:0016491">
    <property type="term" value="F:oxidoreductase activity"/>
    <property type="evidence" value="ECO:0007669"/>
    <property type="project" value="UniProtKB-KW"/>
</dbReference>
<dbReference type="GO" id="GO:0032787">
    <property type="term" value="P:monocarboxylic acid metabolic process"/>
    <property type="evidence" value="ECO:0007669"/>
    <property type="project" value="UniProtKB-ARBA"/>
</dbReference>
<feature type="domain" description="3-hydroxyacyl-CoA dehydrogenase NAD binding" evidence="3">
    <location>
        <begin position="8"/>
        <end position="187"/>
    </location>
</feature>
<comment type="caution">
    <text evidence="4">The sequence shown here is derived from an EMBL/GenBank/DDBJ whole genome shotgun (WGS) entry which is preliminary data.</text>
</comment>
<dbReference type="InterPro" id="IPR006108">
    <property type="entry name" value="3HC_DH_C"/>
</dbReference>
<evidence type="ECO:0000313" key="5">
    <source>
        <dbReference type="Proteomes" id="UP001596388"/>
    </source>
</evidence>
<feature type="domain" description="3-hydroxyacyl-CoA dehydrogenase C-terminal" evidence="2">
    <location>
        <begin position="190"/>
        <end position="279"/>
    </location>
</feature>